<sequence length="135" mass="16084">NHNIKSDKKKMSDKLGEYVEKVIRQYSGNFFILNIDDYHNIHALRQSKTTIASRPTHMATILSKSMPMHLGNRFIVNLGVSYHDRMRSYRSEESSDEELINRLVIHSYNDRSIEKKKDRHIRDPILFDFVEDKRY</sequence>
<reference evidence="1 2" key="1">
    <citation type="submission" date="2021-06" db="EMBL/GenBank/DDBJ databases">
        <authorList>
            <person name="Kallberg Y."/>
            <person name="Tangrot J."/>
            <person name="Rosling A."/>
        </authorList>
    </citation>
    <scope>NUCLEOTIDE SEQUENCE [LARGE SCALE GENOMIC DNA]</scope>
    <source>
        <strain evidence="1 2">120-4 pot B 10/14</strain>
    </source>
</reference>
<gene>
    <name evidence="1" type="ORF">GMARGA_LOCUS30697</name>
</gene>
<feature type="non-terminal residue" evidence="1">
    <location>
        <position position="1"/>
    </location>
</feature>
<keyword evidence="2" id="KW-1185">Reference proteome</keyword>
<organism evidence="1 2">
    <name type="scientific">Gigaspora margarita</name>
    <dbReference type="NCBI Taxonomy" id="4874"/>
    <lineage>
        <taxon>Eukaryota</taxon>
        <taxon>Fungi</taxon>
        <taxon>Fungi incertae sedis</taxon>
        <taxon>Mucoromycota</taxon>
        <taxon>Glomeromycotina</taxon>
        <taxon>Glomeromycetes</taxon>
        <taxon>Diversisporales</taxon>
        <taxon>Gigasporaceae</taxon>
        <taxon>Gigaspora</taxon>
    </lineage>
</organism>
<name>A0ABN7WGD4_GIGMA</name>
<evidence type="ECO:0000313" key="2">
    <source>
        <dbReference type="Proteomes" id="UP000789901"/>
    </source>
</evidence>
<accession>A0ABN7WGD4</accession>
<dbReference type="EMBL" id="CAJVQB010043936">
    <property type="protein sequence ID" value="CAG8831536.1"/>
    <property type="molecule type" value="Genomic_DNA"/>
</dbReference>
<evidence type="ECO:0000313" key="1">
    <source>
        <dbReference type="EMBL" id="CAG8831536.1"/>
    </source>
</evidence>
<proteinExistence type="predicted"/>
<protein>
    <submittedName>
        <fullName evidence="1">18059_t:CDS:1</fullName>
    </submittedName>
</protein>
<dbReference type="Proteomes" id="UP000789901">
    <property type="component" value="Unassembled WGS sequence"/>
</dbReference>
<comment type="caution">
    <text evidence="1">The sequence shown here is derived from an EMBL/GenBank/DDBJ whole genome shotgun (WGS) entry which is preliminary data.</text>
</comment>